<organism evidence="3 4">
    <name type="scientific">Halomarina oriensis</name>
    <dbReference type="NCBI Taxonomy" id="671145"/>
    <lineage>
        <taxon>Archaea</taxon>
        <taxon>Methanobacteriati</taxon>
        <taxon>Methanobacteriota</taxon>
        <taxon>Stenosarchaea group</taxon>
        <taxon>Halobacteria</taxon>
        <taxon>Halobacteriales</taxon>
        <taxon>Natronomonadaceae</taxon>
        <taxon>Halomarina</taxon>
    </lineage>
</organism>
<dbReference type="InterPro" id="IPR014729">
    <property type="entry name" value="Rossmann-like_a/b/a_fold"/>
</dbReference>
<dbReference type="Gene3D" id="3.40.50.1220">
    <property type="entry name" value="TPP-binding domain"/>
    <property type="match status" value="1"/>
</dbReference>
<gene>
    <name evidence="3" type="ORF">GQS65_09125</name>
</gene>
<dbReference type="OrthoDB" id="307696at2157"/>
<dbReference type="GO" id="GO:0050660">
    <property type="term" value="F:flavin adenine dinucleotide binding"/>
    <property type="evidence" value="ECO:0007669"/>
    <property type="project" value="InterPro"/>
</dbReference>
<proteinExistence type="inferred from homology"/>
<accession>A0A6B0GSJ9</accession>
<dbReference type="GO" id="GO:0009055">
    <property type="term" value="F:electron transfer activity"/>
    <property type="evidence" value="ECO:0007669"/>
    <property type="project" value="InterPro"/>
</dbReference>
<dbReference type="PANTHER" id="PTHR43153:SF1">
    <property type="entry name" value="ELECTRON TRANSFER FLAVOPROTEIN SUBUNIT ALPHA, MITOCHONDRIAL"/>
    <property type="match status" value="1"/>
</dbReference>
<evidence type="ECO:0000313" key="4">
    <source>
        <dbReference type="Proteomes" id="UP000451471"/>
    </source>
</evidence>
<dbReference type="GO" id="GO:0033539">
    <property type="term" value="P:fatty acid beta-oxidation using acyl-CoA dehydrogenase"/>
    <property type="evidence" value="ECO:0007669"/>
    <property type="project" value="TreeGrafter"/>
</dbReference>
<dbReference type="CDD" id="cd01715">
    <property type="entry name" value="ETF_alpha"/>
    <property type="match status" value="1"/>
</dbReference>
<dbReference type="Proteomes" id="UP000451471">
    <property type="component" value="Unassembled WGS sequence"/>
</dbReference>
<dbReference type="PANTHER" id="PTHR43153">
    <property type="entry name" value="ELECTRON TRANSFER FLAVOPROTEIN ALPHA"/>
    <property type="match status" value="1"/>
</dbReference>
<evidence type="ECO:0000259" key="2">
    <source>
        <dbReference type="SMART" id="SM00893"/>
    </source>
</evidence>
<dbReference type="InterPro" id="IPR033947">
    <property type="entry name" value="ETF_alpha_N"/>
</dbReference>
<dbReference type="AlphaFoldDB" id="A0A6B0GSJ9"/>
<dbReference type="InterPro" id="IPR001308">
    <property type="entry name" value="ETF_a/FixB"/>
</dbReference>
<dbReference type="Pfam" id="PF00766">
    <property type="entry name" value="ETF_alpha"/>
    <property type="match status" value="1"/>
</dbReference>
<dbReference type="InterPro" id="IPR014731">
    <property type="entry name" value="ETF_asu_C"/>
</dbReference>
<evidence type="ECO:0000256" key="1">
    <source>
        <dbReference type="ARBA" id="ARBA00005817"/>
    </source>
</evidence>
<dbReference type="InterPro" id="IPR014730">
    <property type="entry name" value="ETF_a/b_N"/>
</dbReference>
<feature type="domain" description="Electron transfer flavoprotein alpha/beta-subunit N-terminal" evidence="2">
    <location>
        <begin position="4"/>
        <end position="185"/>
    </location>
</feature>
<comment type="caution">
    <text evidence="3">The sequence shown here is derived from an EMBL/GenBank/DDBJ whole genome shotgun (WGS) entry which is preliminary data.</text>
</comment>
<sequence>MTDVLAIAEHRRGSLRDVSFELVTAGRELADARGGDLHLAVVGGDVDAFAEELNVEGVDTIYTVDEGEEFNHDVYVQVAQQLIEEVEPSTLLLPNSVNGLDYAPAVAERLGVPIVTDAIGVAGDDPLEVTREMYGSKVETTIEVDAPELVVTIRSTEWDGAEGEGSADVQSFEADVDESQVRSTVTGFEEAGGGDVDIADADVLVSVGRGIDEEENIVLVEKLAEALDATLSSSRPIVDNGWLPKNRQVGQSGKVVTPKVYIAIGISGAVQHVAGMKGSETIVAINTDPNAPINDLADYAIHDDLFDVVPALIEEFGGESPL</sequence>
<evidence type="ECO:0000313" key="3">
    <source>
        <dbReference type="EMBL" id="MWG34648.1"/>
    </source>
</evidence>
<dbReference type="SMART" id="SM00893">
    <property type="entry name" value="ETF"/>
    <property type="match status" value="1"/>
</dbReference>
<dbReference type="InterPro" id="IPR029035">
    <property type="entry name" value="DHS-like_NAD/FAD-binding_dom"/>
</dbReference>
<keyword evidence="4" id="KW-1185">Reference proteome</keyword>
<dbReference type="RefSeq" id="WP_158204305.1">
    <property type="nucleotide sequence ID" value="NZ_WSZK01000015.1"/>
</dbReference>
<reference evidence="3 4" key="1">
    <citation type="submission" date="2019-12" db="EMBL/GenBank/DDBJ databases">
        <title>Halocatena pleomorpha gen. nov. sp. nov., an extremely halophilic archaeon of family Halobacteriaceae isolated from saltpan soil.</title>
        <authorList>
            <person name="Pal Y."/>
            <person name="Verma A."/>
            <person name="Krishnamurthi S."/>
            <person name="Kumar P."/>
        </authorList>
    </citation>
    <scope>NUCLEOTIDE SEQUENCE [LARGE SCALE GENOMIC DNA]</scope>
    <source>
        <strain evidence="3 4">JCM 16495</strain>
    </source>
</reference>
<dbReference type="EMBL" id="WSZK01000015">
    <property type="protein sequence ID" value="MWG34648.1"/>
    <property type="molecule type" value="Genomic_DNA"/>
</dbReference>
<protein>
    <submittedName>
        <fullName evidence="3">Electron transfer flavoprotein subunit alpha/FixB family protein</fullName>
    </submittedName>
</protein>
<dbReference type="Gene3D" id="3.40.50.620">
    <property type="entry name" value="HUPs"/>
    <property type="match status" value="1"/>
</dbReference>
<dbReference type="PIRSF" id="PIRSF000089">
    <property type="entry name" value="Electra_flavoP_a"/>
    <property type="match status" value="1"/>
</dbReference>
<dbReference type="SUPFAM" id="SSF52402">
    <property type="entry name" value="Adenine nucleotide alpha hydrolases-like"/>
    <property type="match status" value="1"/>
</dbReference>
<comment type="similarity">
    <text evidence="1">Belongs to the ETF alpha-subunit/FixB family.</text>
</comment>
<name>A0A6B0GSJ9_9EURY</name>
<dbReference type="SUPFAM" id="SSF52467">
    <property type="entry name" value="DHS-like NAD/FAD-binding domain"/>
    <property type="match status" value="1"/>
</dbReference>
<dbReference type="Pfam" id="PF01012">
    <property type="entry name" value="ETF"/>
    <property type="match status" value="1"/>
</dbReference>